<dbReference type="Proteomes" id="UP000030742">
    <property type="component" value="Unassembled WGS sequence"/>
</dbReference>
<evidence type="ECO:0008006" key="5">
    <source>
        <dbReference type="Google" id="ProtNLM"/>
    </source>
</evidence>
<keyword evidence="1" id="KW-0812">Transmembrane</keyword>
<evidence type="ECO:0000256" key="2">
    <source>
        <dbReference type="SAM" id="SignalP"/>
    </source>
</evidence>
<feature type="chain" id="PRO_5004656123" description="Vesicular, overexpressed in cancer, prosurvival protein 1" evidence="2">
    <location>
        <begin position="21"/>
        <end position="92"/>
    </location>
</feature>
<accession>U4UF19</accession>
<evidence type="ECO:0000313" key="3">
    <source>
        <dbReference type="EMBL" id="ERL88510.1"/>
    </source>
</evidence>
<evidence type="ECO:0000313" key="4">
    <source>
        <dbReference type="Proteomes" id="UP000030742"/>
    </source>
</evidence>
<reference evidence="3 4" key="1">
    <citation type="journal article" date="2013" name="Genome Biol.">
        <title>Draft genome of the mountain pine beetle, Dendroctonus ponderosae Hopkins, a major forest pest.</title>
        <authorList>
            <person name="Keeling C.I."/>
            <person name="Yuen M.M."/>
            <person name="Liao N.Y."/>
            <person name="Docking T.R."/>
            <person name="Chan S.K."/>
            <person name="Taylor G.A."/>
            <person name="Palmquist D.L."/>
            <person name="Jackman S.D."/>
            <person name="Nguyen A."/>
            <person name="Li M."/>
            <person name="Henderson H."/>
            <person name="Janes J.K."/>
            <person name="Zhao Y."/>
            <person name="Pandoh P."/>
            <person name="Moore R."/>
            <person name="Sperling F.A."/>
            <person name="Huber D.P."/>
            <person name="Birol I."/>
            <person name="Jones S.J."/>
            <person name="Bohlmann J."/>
        </authorList>
    </citation>
    <scope>NUCLEOTIDE SEQUENCE</scope>
</reference>
<dbReference type="AlphaFoldDB" id="U4UF19"/>
<keyword evidence="2" id="KW-0732">Signal</keyword>
<organism evidence="3 4">
    <name type="scientific">Dendroctonus ponderosae</name>
    <name type="common">Mountain pine beetle</name>
    <dbReference type="NCBI Taxonomy" id="77166"/>
    <lineage>
        <taxon>Eukaryota</taxon>
        <taxon>Metazoa</taxon>
        <taxon>Ecdysozoa</taxon>
        <taxon>Arthropoda</taxon>
        <taxon>Hexapoda</taxon>
        <taxon>Insecta</taxon>
        <taxon>Pterygota</taxon>
        <taxon>Neoptera</taxon>
        <taxon>Endopterygota</taxon>
        <taxon>Coleoptera</taxon>
        <taxon>Polyphaga</taxon>
        <taxon>Cucujiformia</taxon>
        <taxon>Curculionidae</taxon>
        <taxon>Scolytinae</taxon>
        <taxon>Dendroctonus</taxon>
    </lineage>
</organism>
<proteinExistence type="predicted"/>
<dbReference type="EMBL" id="KB632065">
    <property type="protein sequence ID" value="ERL88510.1"/>
    <property type="molecule type" value="Genomic_DNA"/>
</dbReference>
<name>U4UF19_DENPD</name>
<feature type="transmembrane region" description="Helical" evidence="1">
    <location>
        <begin position="49"/>
        <end position="70"/>
    </location>
</feature>
<keyword evidence="1" id="KW-0472">Membrane</keyword>
<sequence>MPALRQAAGVLLLIIAKGCADYCEFGTCDENSEYCCGENKCCKETVQVWYYWAVVLLVLIIVSIGGCFYVKLLRNRYRSYRPLGLDAAPSGP</sequence>
<protein>
    <recommendedName>
        <fullName evidence="5">Vesicular, overexpressed in cancer, prosurvival protein 1</fullName>
    </recommendedName>
</protein>
<keyword evidence="1" id="KW-1133">Transmembrane helix</keyword>
<feature type="signal peptide" evidence="2">
    <location>
        <begin position="1"/>
        <end position="20"/>
    </location>
</feature>
<evidence type="ECO:0000256" key="1">
    <source>
        <dbReference type="SAM" id="Phobius"/>
    </source>
</evidence>
<gene>
    <name evidence="3" type="ORF">D910_05896</name>
</gene>